<dbReference type="RefSeq" id="WP_077686778.1">
    <property type="nucleotide sequence ID" value="NZ_CP019606.1"/>
</dbReference>
<keyword evidence="2" id="KW-1003">Cell membrane</keyword>
<dbReference type="EMBL" id="CP019606">
    <property type="protein sequence ID" value="AQP48444.1"/>
    <property type="molecule type" value="Genomic_DNA"/>
</dbReference>
<dbReference type="Proteomes" id="UP000188145">
    <property type="component" value="Chromosome"/>
</dbReference>
<evidence type="ECO:0000256" key="5">
    <source>
        <dbReference type="ARBA" id="ARBA00023136"/>
    </source>
</evidence>
<dbReference type="GO" id="GO:0022857">
    <property type="term" value="F:transmembrane transporter activity"/>
    <property type="evidence" value="ECO:0007669"/>
    <property type="project" value="InterPro"/>
</dbReference>
<evidence type="ECO:0008006" key="9">
    <source>
        <dbReference type="Google" id="ProtNLM"/>
    </source>
</evidence>
<dbReference type="CDD" id="cd06579">
    <property type="entry name" value="TM_PBP1_transp_AraH_like"/>
    <property type="match status" value="1"/>
</dbReference>
<accession>A0A1Q2CQR5</accession>
<feature type="transmembrane region" description="Helical" evidence="6">
    <location>
        <begin position="52"/>
        <end position="74"/>
    </location>
</feature>
<feature type="transmembrane region" description="Helical" evidence="6">
    <location>
        <begin position="223"/>
        <end position="242"/>
    </location>
</feature>
<feature type="transmembrane region" description="Helical" evidence="6">
    <location>
        <begin position="254"/>
        <end position="272"/>
    </location>
</feature>
<feature type="transmembrane region" description="Helical" evidence="6">
    <location>
        <begin position="133"/>
        <end position="151"/>
    </location>
</feature>
<keyword evidence="8" id="KW-1185">Reference proteome</keyword>
<evidence type="ECO:0000256" key="3">
    <source>
        <dbReference type="ARBA" id="ARBA00022692"/>
    </source>
</evidence>
<dbReference type="STRING" id="1332264.BW730_13945"/>
<dbReference type="PANTHER" id="PTHR32196:SF19">
    <property type="entry name" value="GALACTOFURANOSE TRANSPORTER PERMEASE PROTEIN YTFT"/>
    <property type="match status" value="1"/>
</dbReference>
<feature type="transmembrane region" description="Helical" evidence="6">
    <location>
        <begin position="104"/>
        <end position="127"/>
    </location>
</feature>
<gene>
    <name evidence="7" type="ORF">BW730_13945</name>
</gene>
<dbReference type="PANTHER" id="PTHR32196">
    <property type="entry name" value="ABC TRANSPORTER PERMEASE PROTEIN YPHD-RELATED-RELATED"/>
    <property type="match status" value="1"/>
</dbReference>
<keyword evidence="3 6" id="KW-0812">Transmembrane</keyword>
<dbReference type="OrthoDB" id="7947581at2"/>
<proteinExistence type="predicted"/>
<dbReference type="AlphaFoldDB" id="A0A1Q2CQR5"/>
<keyword evidence="5 6" id="KW-0472">Membrane</keyword>
<sequence length="332" mass="33518">MSAVAATRATPAAPAGERVRALIVRFAPQLLLILLLIGVALINPVTISPNNLVNIALNAVPIAVLGLGAMWILIAGGLDLSAGFGVAMCALVLGGGIQQGQPLVVTLLMCIAAGLALGLINGLLVSVLAMPPFIATLATMAAVQGIVLLLGKQGTVIINDPVLSGLGSVRPLGIPLLVIVAALIAVAVAALARWSRFGLYTYGLGSNKHAMAARGAPVLSQTLLVYLFGGLMVALTAILLVAKVQIVDTNIANTNLLLDAFAATIIGGTSLFGGKGSVIGTITGAVIISLISTSLVVLGVSAESVNFFKGVTIVGAVMIDAAIRFLDKRESA</sequence>
<comment type="subcellular location">
    <subcellularLocation>
        <location evidence="1">Cell membrane</location>
        <topology evidence="1">Multi-pass membrane protein</topology>
    </subcellularLocation>
</comment>
<organism evidence="7 8">
    <name type="scientific">Tessaracoccus aquimaris</name>
    <dbReference type="NCBI Taxonomy" id="1332264"/>
    <lineage>
        <taxon>Bacteria</taxon>
        <taxon>Bacillati</taxon>
        <taxon>Actinomycetota</taxon>
        <taxon>Actinomycetes</taxon>
        <taxon>Propionibacteriales</taxon>
        <taxon>Propionibacteriaceae</taxon>
        <taxon>Tessaracoccus</taxon>
    </lineage>
</organism>
<feature type="transmembrane region" description="Helical" evidence="6">
    <location>
        <begin position="278"/>
        <end position="300"/>
    </location>
</feature>
<feature type="transmembrane region" description="Helical" evidence="6">
    <location>
        <begin position="172"/>
        <end position="192"/>
    </location>
</feature>
<name>A0A1Q2CQR5_9ACTN</name>
<evidence type="ECO:0000313" key="7">
    <source>
        <dbReference type="EMBL" id="AQP48444.1"/>
    </source>
</evidence>
<evidence type="ECO:0000313" key="8">
    <source>
        <dbReference type="Proteomes" id="UP000188145"/>
    </source>
</evidence>
<dbReference type="Pfam" id="PF02653">
    <property type="entry name" value="BPD_transp_2"/>
    <property type="match status" value="1"/>
</dbReference>
<evidence type="ECO:0000256" key="1">
    <source>
        <dbReference type="ARBA" id="ARBA00004651"/>
    </source>
</evidence>
<feature type="transmembrane region" description="Helical" evidence="6">
    <location>
        <begin position="307"/>
        <end position="326"/>
    </location>
</feature>
<evidence type="ECO:0000256" key="2">
    <source>
        <dbReference type="ARBA" id="ARBA00022475"/>
    </source>
</evidence>
<dbReference type="KEGG" id="tes:BW730_13945"/>
<feature type="transmembrane region" description="Helical" evidence="6">
    <location>
        <begin position="26"/>
        <end position="45"/>
    </location>
</feature>
<keyword evidence="4 6" id="KW-1133">Transmembrane helix</keyword>
<evidence type="ECO:0000256" key="4">
    <source>
        <dbReference type="ARBA" id="ARBA00022989"/>
    </source>
</evidence>
<dbReference type="InterPro" id="IPR001851">
    <property type="entry name" value="ABC_transp_permease"/>
</dbReference>
<evidence type="ECO:0000256" key="6">
    <source>
        <dbReference type="SAM" id="Phobius"/>
    </source>
</evidence>
<protein>
    <recommendedName>
        <fullName evidence="9">ABC transporter permease</fullName>
    </recommendedName>
</protein>
<reference evidence="8" key="1">
    <citation type="submission" date="2017-02" db="EMBL/GenBank/DDBJ databases">
        <title>Tessaracoccus aquaemaris sp. nov., isolated from the intestine of a Korean rockfish, Sebastes schlegelii, in a marine aquaculture pond.</title>
        <authorList>
            <person name="Tak E.J."/>
            <person name="Bae J.-W."/>
        </authorList>
    </citation>
    <scope>NUCLEOTIDE SEQUENCE [LARGE SCALE GENOMIC DNA]</scope>
    <source>
        <strain evidence="8">NSG39</strain>
    </source>
</reference>
<dbReference type="GO" id="GO:0005886">
    <property type="term" value="C:plasma membrane"/>
    <property type="evidence" value="ECO:0007669"/>
    <property type="project" value="UniProtKB-SubCell"/>
</dbReference>